<dbReference type="Gene3D" id="3.50.50.60">
    <property type="entry name" value="FAD/NAD(P)-binding domain"/>
    <property type="match status" value="1"/>
</dbReference>
<dbReference type="GO" id="GO:0009331">
    <property type="term" value="C:glycerol-3-phosphate dehydrogenase (FAD) complex"/>
    <property type="evidence" value="ECO:0007669"/>
    <property type="project" value="UniProtKB-UniRule"/>
</dbReference>
<protein>
    <recommendedName>
        <fullName evidence="7">Glycerol-3-phosphate dehydrogenase</fullName>
        <ecNumber evidence="7">1.1.5.3</ecNumber>
    </recommendedName>
</protein>
<evidence type="ECO:0000256" key="7">
    <source>
        <dbReference type="RuleBase" id="RU361217"/>
    </source>
</evidence>
<dbReference type="InterPro" id="IPR036188">
    <property type="entry name" value="FAD/NAD-bd_sf"/>
</dbReference>
<dbReference type="GO" id="GO:0006071">
    <property type="term" value="P:glycerol metabolic process"/>
    <property type="evidence" value="ECO:0007669"/>
    <property type="project" value="UniProtKB-KW"/>
</dbReference>
<gene>
    <name evidence="10" type="primary">glpD1</name>
    <name evidence="10" type="ORF">nbrc107696_11330</name>
</gene>
<dbReference type="EMBL" id="BJOV01000002">
    <property type="protein sequence ID" value="GEE00687.1"/>
    <property type="molecule type" value="Genomic_DNA"/>
</dbReference>
<dbReference type="InterPro" id="IPR038299">
    <property type="entry name" value="DAO_C_sf"/>
</dbReference>
<proteinExistence type="inferred from homology"/>
<organism evidence="10 11">
    <name type="scientific">Gordonia spumicola</name>
    <dbReference type="NCBI Taxonomy" id="589161"/>
    <lineage>
        <taxon>Bacteria</taxon>
        <taxon>Bacillati</taxon>
        <taxon>Actinomycetota</taxon>
        <taxon>Actinomycetes</taxon>
        <taxon>Mycobacteriales</taxon>
        <taxon>Gordoniaceae</taxon>
        <taxon>Gordonia</taxon>
    </lineage>
</organism>
<evidence type="ECO:0000313" key="11">
    <source>
        <dbReference type="Proteomes" id="UP000444960"/>
    </source>
</evidence>
<dbReference type="PROSITE" id="PS00977">
    <property type="entry name" value="FAD_G3PDH_1"/>
    <property type="match status" value="1"/>
</dbReference>
<comment type="catalytic activity">
    <reaction evidence="7">
        <text>a quinone + sn-glycerol 3-phosphate = dihydroxyacetone phosphate + a quinol</text>
        <dbReference type="Rhea" id="RHEA:18977"/>
        <dbReference type="ChEBI" id="CHEBI:24646"/>
        <dbReference type="ChEBI" id="CHEBI:57597"/>
        <dbReference type="ChEBI" id="CHEBI:57642"/>
        <dbReference type="ChEBI" id="CHEBI:132124"/>
        <dbReference type="EC" id="1.1.5.3"/>
    </reaction>
</comment>
<dbReference type="PRINTS" id="PR01001">
    <property type="entry name" value="FADG3PDH"/>
</dbReference>
<evidence type="ECO:0000313" key="10">
    <source>
        <dbReference type="EMBL" id="GEE00687.1"/>
    </source>
</evidence>
<dbReference type="GO" id="GO:0004368">
    <property type="term" value="F:glycerol-3-phosphate dehydrogenase (quinone) activity"/>
    <property type="evidence" value="ECO:0007669"/>
    <property type="project" value="UniProtKB-EC"/>
</dbReference>
<dbReference type="Gene3D" id="1.10.8.870">
    <property type="entry name" value="Alpha-glycerophosphate oxidase, cap domain"/>
    <property type="match status" value="1"/>
</dbReference>
<feature type="domain" description="Alpha-glycerophosphate oxidase C-terminal" evidence="9">
    <location>
        <begin position="416"/>
        <end position="515"/>
    </location>
</feature>
<dbReference type="Pfam" id="PF16901">
    <property type="entry name" value="DAO_C"/>
    <property type="match status" value="1"/>
</dbReference>
<evidence type="ECO:0000259" key="9">
    <source>
        <dbReference type="Pfam" id="PF16901"/>
    </source>
</evidence>
<name>A0A7I9V601_9ACTN</name>
<dbReference type="Gene3D" id="3.30.9.10">
    <property type="entry name" value="D-Amino Acid Oxidase, subunit A, domain 2"/>
    <property type="match status" value="1"/>
</dbReference>
<dbReference type="SUPFAM" id="SSF51905">
    <property type="entry name" value="FAD/NAD(P)-binding domain"/>
    <property type="match status" value="1"/>
</dbReference>
<dbReference type="Proteomes" id="UP000444960">
    <property type="component" value="Unassembled WGS sequence"/>
</dbReference>
<keyword evidence="3 7" id="KW-0285">Flavoprotein</keyword>
<comment type="similarity">
    <text evidence="2 7">Belongs to the FAD-dependent glycerol-3-phosphate dehydrogenase family.</text>
</comment>
<keyword evidence="4" id="KW-0319">Glycerol metabolism</keyword>
<evidence type="ECO:0000256" key="5">
    <source>
        <dbReference type="ARBA" id="ARBA00022827"/>
    </source>
</evidence>
<keyword evidence="11" id="KW-1185">Reference proteome</keyword>
<dbReference type="InterPro" id="IPR006076">
    <property type="entry name" value="FAD-dep_OxRdtase"/>
</dbReference>
<keyword evidence="6 7" id="KW-0560">Oxidoreductase</keyword>
<sequence length="518" mass="53582">MTFELLADHPAIDASSLLSPSRRSADLERLATAPDVDLIVIGGGVTGAGVALDAVSRGLSTVLIESRDLAFGTSRWSSKLVHGGLRYLASGAVGIAYESAVERDALICTIAPHLVRPLPQVVPLTSDVTFFDAALTRTGFLAGDALRVAARTPSSVLARSRRISAAEVIAMAPTVKRDGLRGGLLNWDGQLNDDARLVVGIARTAASLGATVLTHARADQVTGSSVDVTDELTGRSFELRAKAVVNATGVWAAQVDSAIALRPSRGTHLVMSQDSFDGLRAGLTVAVPGHFGRYVFALPQPDGRVYVGLTDEEADGEIPDVPRPDESEIDFLLDTVNLALGTPLTRSDVLGTYSGLRPLLDSGAGETSDVSRKHAVLTRGDGLVTVVGGKLTTYRRMAEDAVDAALAASGLSASACRTRTLPLVGAASAEALGRVDAPDRLIAKYGTEAPAVVALGASDPSLAEVVAAGTEITAAEFAFGVHAEGAVTADDVLERRTRLSLTPLVADAARSAAEATVS</sequence>
<reference evidence="11" key="1">
    <citation type="submission" date="2019-06" db="EMBL/GenBank/DDBJ databases">
        <title>Gordonia isolated from sludge of a wastewater treatment plant.</title>
        <authorList>
            <person name="Tamura T."/>
            <person name="Aoyama K."/>
            <person name="Kang Y."/>
            <person name="Saito S."/>
            <person name="Akiyama N."/>
            <person name="Yazawa K."/>
            <person name="Gonoi T."/>
            <person name="Mikami Y."/>
        </authorList>
    </citation>
    <scope>NUCLEOTIDE SEQUENCE [LARGE SCALE GENOMIC DNA]</scope>
    <source>
        <strain evidence="11">NBRC 107696</strain>
    </source>
</reference>
<dbReference type="PANTHER" id="PTHR11985:SF35">
    <property type="entry name" value="ANAEROBIC GLYCEROL-3-PHOSPHATE DEHYDROGENASE SUBUNIT A"/>
    <property type="match status" value="1"/>
</dbReference>
<evidence type="ECO:0000256" key="3">
    <source>
        <dbReference type="ARBA" id="ARBA00022630"/>
    </source>
</evidence>
<keyword evidence="5" id="KW-0274">FAD</keyword>
<dbReference type="GO" id="GO:0046168">
    <property type="term" value="P:glycerol-3-phosphate catabolic process"/>
    <property type="evidence" value="ECO:0007669"/>
    <property type="project" value="TreeGrafter"/>
</dbReference>
<dbReference type="AlphaFoldDB" id="A0A7I9V601"/>
<dbReference type="InterPro" id="IPR000447">
    <property type="entry name" value="G3P_DH_FAD-dep"/>
</dbReference>
<dbReference type="OrthoDB" id="9766796at2"/>
<comment type="cofactor">
    <cofactor evidence="1 7">
        <name>FAD</name>
        <dbReference type="ChEBI" id="CHEBI:57692"/>
    </cofactor>
</comment>
<dbReference type="RefSeq" id="WP_161894539.1">
    <property type="nucleotide sequence ID" value="NZ_BJOV01000002.1"/>
</dbReference>
<evidence type="ECO:0000256" key="1">
    <source>
        <dbReference type="ARBA" id="ARBA00001974"/>
    </source>
</evidence>
<feature type="domain" description="FAD dependent oxidoreductase" evidence="8">
    <location>
        <begin position="37"/>
        <end position="395"/>
    </location>
</feature>
<accession>A0A7I9V601</accession>
<evidence type="ECO:0000259" key="8">
    <source>
        <dbReference type="Pfam" id="PF01266"/>
    </source>
</evidence>
<dbReference type="InterPro" id="IPR031656">
    <property type="entry name" value="DAO_C"/>
</dbReference>
<evidence type="ECO:0000256" key="6">
    <source>
        <dbReference type="ARBA" id="ARBA00023002"/>
    </source>
</evidence>
<evidence type="ECO:0000256" key="2">
    <source>
        <dbReference type="ARBA" id="ARBA00007330"/>
    </source>
</evidence>
<evidence type="ECO:0000256" key="4">
    <source>
        <dbReference type="ARBA" id="ARBA00022798"/>
    </source>
</evidence>
<dbReference type="PANTHER" id="PTHR11985">
    <property type="entry name" value="GLYCEROL-3-PHOSPHATE DEHYDROGENASE"/>
    <property type="match status" value="1"/>
</dbReference>
<comment type="caution">
    <text evidence="10">The sequence shown here is derived from an EMBL/GenBank/DDBJ whole genome shotgun (WGS) entry which is preliminary data.</text>
</comment>
<dbReference type="PROSITE" id="PS00978">
    <property type="entry name" value="FAD_G3PDH_2"/>
    <property type="match status" value="1"/>
</dbReference>
<dbReference type="EC" id="1.1.5.3" evidence="7"/>
<dbReference type="Pfam" id="PF01266">
    <property type="entry name" value="DAO"/>
    <property type="match status" value="1"/>
</dbReference>